<dbReference type="Proteomes" id="UP000420707">
    <property type="component" value="Unassembled WGS sequence"/>
</dbReference>
<gene>
    <name evidence="1" type="ORF">F7D90_12735</name>
</gene>
<sequence>MILKLKRGTGVKAFMNKDILYVNFKQISLDRVLTNLFEKIYANGVPVTLLFRKEYTMDILTKNISILEQQGLINGATDNEEGIDEWLRSSLLELVNRGNVVKEHIATLKPLHMLSFRVQNAKYCRDYYASEQLYLMLHSNPEVMKGLEKYLNKGWDKKSKSIVTSENLDVDTMGILYMTSQLKERLGINTSVDSTPSPFLSSQAALFNDDIRRLLVYKEKIPRTVFIDYLRILCGFHLALYTMKVIYLLPKMIVKGTRNIVDDWSMVVDLTDSLDSQVAPYACRDIERMENSYGQYIRSTYMVDLVQERKHCDIDEALRYLKEENNANGEYYEMTLNNIQNNLPVKDEKEFDQEDMAEMLQYFDEQDYFGRLLHVLEKSNLGSGQRKYLITFLDSAAMKNSSSMLLADSRSKMHPRRGVIGSKLLETLVQLLVLRQSKGGGYETCSLSIDELANAIRERYGLIINGIEEERFTDADVEINAAFRTNMDAFKNKLRQIGFYTDMSDACILQKIRPRYKLED</sequence>
<name>A0AAW9TJ68_9BACT</name>
<proteinExistence type="predicted"/>
<dbReference type="InterPro" id="IPR058120">
    <property type="entry name" value="MADS7"/>
</dbReference>
<dbReference type="AlphaFoldDB" id="A0AAW9TJ68"/>
<organism evidence="1 2">
    <name type="scientific">Segatella copri</name>
    <dbReference type="NCBI Taxonomy" id="165179"/>
    <lineage>
        <taxon>Bacteria</taxon>
        <taxon>Pseudomonadati</taxon>
        <taxon>Bacteroidota</taxon>
        <taxon>Bacteroidia</taxon>
        <taxon>Bacteroidales</taxon>
        <taxon>Prevotellaceae</taxon>
        <taxon>Segatella</taxon>
    </lineage>
</organism>
<evidence type="ECO:0000313" key="1">
    <source>
        <dbReference type="EMBL" id="MQN32784.1"/>
    </source>
</evidence>
<accession>A0AAW9TJ68</accession>
<protein>
    <submittedName>
        <fullName evidence="1">Uncharacterized protein</fullName>
    </submittedName>
</protein>
<dbReference type="RefSeq" id="WP_153086139.1">
    <property type="nucleotide sequence ID" value="NZ_VZAM01000060.1"/>
</dbReference>
<comment type="caution">
    <text evidence="1">The sequence shown here is derived from an EMBL/GenBank/DDBJ whole genome shotgun (WGS) entry which is preliminary data.</text>
</comment>
<reference evidence="2" key="1">
    <citation type="submission" date="2019-09" db="EMBL/GenBank/DDBJ databases">
        <title>Distinct polysaccharide growth profiles of human intestinal Prevotella copri isolates.</title>
        <authorList>
            <person name="Fehlner-Peach H."/>
            <person name="Magnabosco C."/>
            <person name="Raghavan V."/>
            <person name="Scher J.U."/>
            <person name="Tett A."/>
            <person name="Cox L.M."/>
            <person name="Gottsegen C."/>
            <person name="Watters A."/>
            <person name="Wiltshire- Gordon J.D."/>
            <person name="Segata N."/>
            <person name="Bonneau R."/>
            <person name="Littman D.R."/>
        </authorList>
    </citation>
    <scope>NUCLEOTIDE SEQUENCE [LARGE SCALE GENOMIC DNA]</scope>
    <source>
        <strain evidence="2">iAP146</strain>
    </source>
</reference>
<evidence type="ECO:0000313" key="2">
    <source>
        <dbReference type="Proteomes" id="UP000420707"/>
    </source>
</evidence>
<dbReference type="EMBL" id="VZCR01000088">
    <property type="protein sequence ID" value="MQN32784.1"/>
    <property type="molecule type" value="Genomic_DNA"/>
</dbReference>
<dbReference type="NCBIfam" id="NF047733">
    <property type="entry name" value="antiphage_MADS7"/>
    <property type="match status" value="1"/>
</dbReference>
<dbReference type="Pfam" id="PF26611">
    <property type="entry name" value="MAD7"/>
    <property type="match status" value="1"/>
</dbReference>